<name>A0ABQ3W1I8_9LACO</name>
<protein>
    <submittedName>
        <fullName evidence="6">Transcriptional regulator</fullName>
    </submittedName>
</protein>
<dbReference type="PROSITE" id="PS50931">
    <property type="entry name" value="HTH_LYSR"/>
    <property type="match status" value="1"/>
</dbReference>
<evidence type="ECO:0000256" key="3">
    <source>
        <dbReference type="ARBA" id="ARBA00023125"/>
    </source>
</evidence>
<dbReference type="Proteomes" id="UP000604765">
    <property type="component" value="Unassembled WGS sequence"/>
</dbReference>
<dbReference type="RefSeq" id="WP_203630554.1">
    <property type="nucleotide sequence ID" value="NZ_BNJR01000016.1"/>
</dbReference>
<gene>
    <name evidence="6" type="primary">lysR</name>
    <name evidence="6" type="ORF">YK48G_19960</name>
</gene>
<dbReference type="PANTHER" id="PTHR30419">
    <property type="entry name" value="HTH-TYPE TRANSCRIPTIONAL REGULATOR YBHD"/>
    <property type="match status" value="1"/>
</dbReference>
<dbReference type="CDD" id="cd05466">
    <property type="entry name" value="PBP2_LTTR_substrate"/>
    <property type="match status" value="1"/>
</dbReference>
<keyword evidence="2" id="KW-0805">Transcription regulation</keyword>
<keyword evidence="7" id="KW-1185">Reference proteome</keyword>
<evidence type="ECO:0000256" key="4">
    <source>
        <dbReference type="ARBA" id="ARBA00023163"/>
    </source>
</evidence>
<dbReference type="Pfam" id="PF00126">
    <property type="entry name" value="HTH_1"/>
    <property type="match status" value="1"/>
</dbReference>
<evidence type="ECO:0000313" key="7">
    <source>
        <dbReference type="Proteomes" id="UP000604765"/>
    </source>
</evidence>
<keyword evidence="3" id="KW-0238">DNA-binding</keyword>
<dbReference type="SUPFAM" id="SSF46785">
    <property type="entry name" value="Winged helix' DNA-binding domain"/>
    <property type="match status" value="1"/>
</dbReference>
<comment type="caution">
    <text evidence="6">The sequence shown here is derived from an EMBL/GenBank/DDBJ whole genome shotgun (WGS) entry which is preliminary data.</text>
</comment>
<evidence type="ECO:0000313" key="6">
    <source>
        <dbReference type="EMBL" id="GHP14571.1"/>
    </source>
</evidence>
<dbReference type="SUPFAM" id="SSF53850">
    <property type="entry name" value="Periplasmic binding protein-like II"/>
    <property type="match status" value="1"/>
</dbReference>
<dbReference type="EMBL" id="BNJR01000016">
    <property type="protein sequence ID" value="GHP14571.1"/>
    <property type="molecule type" value="Genomic_DNA"/>
</dbReference>
<accession>A0ABQ3W1I8</accession>
<sequence>MEFRVLRYFLAVCQEKNISKAAERLHIAQPSLSKQMKDLEDELGVTLFTRGHRQISLTEEGYFLRDRAQEMIDMEQQTTQALTGSKIVIGNLNIGTGQSFEIRPVVKIIDQIIQNNSHVHFNFYDGYADDIEAKVNDGSLDFGIIMGNRPIKDFESLILPERNQFYAIFNRALPLAKKDKIIPADLIKYPVIFSAQGQVNNKFRDWWGNLYDQVNNIANCNLSYTASLLASEGHAIQVTYNNLYDKDLENLTARPLSPKITDPNIVIWKKNRKLSNLGNLFLEKLRNSLNQ</sequence>
<comment type="similarity">
    <text evidence="1">Belongs to the LysR transcriptional regulatory family.</text>
</comment>
<evidence type="ECO:0000256" key="1">
    <source>
        <dbReference type="ARBA" id="ARBA00009437"/>
    </source>
</evidence>
<proteinExistence type="inferred from homology"/>
<feature type="domain" description="HTH lysR-type" evidence="5">
    <location>
        <begin position="1"/>
        <end position="58"/>
    </location>
</feature>
<reference evidence="6 7" key="1">
    <citation type="journal article" date="2021" name="Int. J. Syst. Evol. Microbiol.">
        <title>Lentilactobacillus fungorum sp. nov., isolated from spent mushroom substrates.</title>
        <authorList>
            <person name="Tohno M."/>
            <person name="Tanizawa Y."/>
            <person name="Kojima Y."/>
            <person name="Sakamoto M."/>
            <person name="Ohkuma M."/>
            <person name="Kobayashi H."/>
        </authorList>
    </citation>
    <scope>NUCLEOTIDE SEQUENCE [LARGE SCALE GENOMIC DNA]</scope>
    <source>
        <strain evidence="6 7">YK48G</strain>
    </source>
</reference>
<dbReference type="InterPro" id="IPR036388">
    <property type="entry name" value="WH-like_DNA-bd_sf"/>
</dbReference>
<dbReference type="Pfam" id="PF03466">
    <property type="entry name" value="LysR_substrate"/>
    <property type="match status" value="1"/>
</dbReference>
<dbReference type="InterPro" id="IPR000847">
    <property type="entry name" value="LysR_HTH_N"/>
</dbReference>
<evidence type="ECO:0000259" key="5">
    <source>
        <dbReference type="PROSITE" id="PS50931"/>
    </source>
</evidence>
<dbReference type="Gene3D" id="3.40.190.290">
    <property type="match status" value="1"/>
</dbReference>
<dbReference type="PRINTS" id="PR00039">
    <property type="entry name" value="HTHLYSR"/>
</dbReference>
<dbReference type="InterPro" id="IPR005119">
    <property type="entry name" value="LysR_subst-bd"/>
</dbReference>
<dbReference type="InterPro" id="IPR036390">
    <property type="entry name" value="WH_DNA-bd_sf"/>
</dbReference>
<dbReference type="InterPro" id="IPR050950">
    <property type="entry name" value="HTH-type_LysR_regulators"/>
</dbReference>
<organism evidence="6 7">
    <name type="scientific">Lentilactobacillus fungorum</name>
    <dbReference type="NCBI Taxonomy" id="2201250"/>
    <lineage>
        <taxon>Bacteria</taxon>
        <taxon>Bacillati</taxon>
        <taxon>Bacillota</taxon>
        <taxon>Bacilli</taxon>
        <taxon>Lactobacillales</taxon>
        <taxon>Lactobacillaceae</taxon>
        <taxon>Lentilactobacillus</taxon>
    </lineage>
</organism>
<keyword evidence="4" id="KW-0804">Transcription</keyword>
<dbReference type="Gene3D" id="1.10.10.10">
    <property type="entry name" value="Winged helix-like DNA-binding domain superfamily/Winged helix DNA-binding domain"/>
    <property type="match status" value="1"/>
</dbReference>
<evidence type="ECO:0000256" key="2">
    <source>
        <dbReference type="ARBA" id="ARBA00023015"/>
    </source>
</evidence>
<dbReference type="PANTHER" id="PTHR30419:SF8">
    <property type="entry name" value="NITROGEN ASSIMILATION TRANSCRIPTIONAL ACTIVATOR-RELATED"/>
    <property type="match status" value="1"/>
</dbReference>